<name>G4ZFN3_PHYSP</name>
<dbReference type="EMBL" id="JH159154">
    <property type="protein sequence ID" value="EGZ18501.1"/>
    <property type="molecule type" value="Genomic_DNA"/>
</dbReference>
<reference evidence="2 3" key="1">
    <citation type="journal article" date="2006" name="Science">
        <title>Phytophthora genome sequences uncover evolutionary origins and mechanisms of pathogenesis.</title>
        <authorList>
            <person name="Tyler B.M."/>
            <person name="Tripathy S."/>
            <person name="Zhang X."/>
            <person name="Dehal P."/>
            <person name="Jiang R.H."/>
            <person name="Aerts A."/>
            <person name="Arredondo F.D."/>
            <person name="Baxter L."/>
            <person name="Bensasson D."/>
            <person name="Beynon J.L."/>
            <person name="Chapman J."/>
            <person name="Damasceno C.M."/>
            <person name="Dorrance A.E."/>
            <person name="Dou D."/>
            <person name="Dickerman A.W."/>
            <person name="Dubchak I.L."/>
            <person name="Garbelotto M."/>
            <person name="Gijzen M."/>
            <person name="Gordon S.G."/>
            <person name="Govers F."/>
            <person name="Grunwald N.J."/>
            <person name="Huang W."/>
            <person name="Ivors K.L."/>
            <person name="Jones R.W."/>
            <person name="Kamoun S."/>
            <person name="Krampis K."/>
            <person name="Lamour K.H."/>
            <person name="Lee M.K."/>
            <person name="McDonald W.H."/>
            <person name="Medina M."/>
            <person name="Meijer H.J."/>
            <person name="Nordberg E.K."/>
            <person name="Maclean D.J."/>
            <person name="Ospina-Giraldo M.D."/>
            <person name="Morris P.F."/>
            <person name="Phuntumart V."/>
            <person name="Putnam N.H."/>
            <person name="Rash S."/>
            <person name="Rose J.K."/>
            <person name="Sakihama Y."/>
            <person name="Salamov A.A."/>
            <person name="Savidor A."/>
            <person name="Scheuring C.F."/>
            <person name="Smith B.M."/>
            <person name="Sobral B.W."/>
            <person name="Terry A."/>
            <person name="Torto-Alalibo T.A."/>
            <person name="Win J."/>
            <person name="Xu Z."/>
            <person name="Zhang H."/>
            <person name="Grigoriev I.V."/>
            <person name="Rokhsar D.S."/>
            <person name="Boore J.L."/>
        </authorList>
    </citation>
    <scope>NUCLEOTIDE SEQUENCE [LARGE SCALE GENOMIC DNA]</scope>
    <source>
        <strain evidence="2 3">P6497</strain>
    </source>
</reference>
<dbReference type="KEGG" id="psoj:PHYSODRAFT_501788"/>
<evidence type="ECO:0000313" key="3">
    <source>
        <dbReference type="Proteomes" id="UP000002640"/>
    </source>
</evidence>
<proteinExistence type="predicted"/>
<evidence type="ECO:0000313" key="2">
    <source>
        <dbReference type="EMBL" id="EGZ18501.1"/>
    </source>
</evidence>
<dbReference type="RefSeq" id="XP_009527559.1">
    <property type="nucleotide sequence ID" value="XM_009529264.1"/>
</dbReference>
<dbReference type="AlphaFoldDB" id="G4ZFN3"/>
<dbReference type="GeneID" id="20658020"/>
<keyword evidence="3" id="KW-1185">Reference proteome</keyword>
<protein>
    <submittedName>
        <fullName evidence="2">Uncharacterized protein</fullName>
    </submittedName>
</protein>
<gene>
    <name evidence="2" type="ORF">PHYSODRAFT_501788</name>
</gene>
<sequence>MVDGTRTVSWTVPALHTSELPPAQLRELRSTSFPSLNQRSRSEFVPHVTHILAAYRSIANLSRSDGAFTPLPTRSCGFVASPASLSTRVFWSLRRAHWFSRPVPFHFRPLSDDERLKRSSNNTNFSLDFSSAAQPPQPTECTTYDDILLALSGLSSFGATHWYPHMNRLLDQLRRFVFDNQRADPANTSERVTRTLQYANVYLGRAVAHLSEDSLTWWRDFCADTEAIEYRSVEWLLALQSLTATAQSQPAPLRAPPQAGQPRRAQYSRPRLCQTTSEPWCLVVQTVRSHACASSAAACAPEVPETAARTHSARTRGMVLYPET</sequence>
<organism evidence="2 3">
    <name type="scientific">Phytophthora sojae (strain P6497)</name>
    <name type="common">Soybean stem and root rot agent</name>
    <name type="synonym">Phytophthora megasperma f. sp. glycines</name>
    <dbReference type="NCBI Taxonomy" id="1094619"/>
    <lineage>
        <taxon>Eukaryota</taxon>
        <taxon>Sar</taxon>
        <taxon>Stramenopiles</taxon>
        <taxon>Oomycota</taxon>
        <taxon>Peronosporomycetes</taxon>
        <taxon>Peronosporales</taxon>
        <taxon>Peronosporaceae</taxon>
        <taxon>Phytophthora</taxon>
    </lineage>
</organism>
<evidence type="ECO:0000256" key="1">
    <source>
        <dbReference type="SAM" id="MobiDB-lite"/>
    </source>
</evidence>
<dbReference type="Proteomes" id="UP000002640">
    <property type="component" value="Unassembled WGS sequence"/>
</dbReference>
<accession>G4ZFN3</accession>
<dbReference type="InParanoid" id="G4ZFN3"/>
<feature type="region of interest" description="Disordered" evidence="1">
    <location>
        <begin position="247"/>
        <end position="268"/>
    </location>
</feature>
<dbReference type="STRING" id="1094619.G4ZFN3"/>